<organism evidence="3 4">
    <name type="scientific">Cytospora chrysosperma</name>
    <name type="common">Cytospora canker fungus</name>
    <name type="synonym">Sphaeria chrysosperma</name>
    <dbReference type="NCBI Taxonomy" id="252740"/>
    <lineage>
        <taxon>Eukaryota</taxon>
        <taxon>Fungi</taxon>
        <taxon>Dikarya</taxon>
        <taxon>Ascomycota</taxon>
        <taxon>Pezizomycotina</taxon>
        <taxon>Sordariomycetes</taxon>
        <taxon>Sordariomycetidae</taxon>
        <taxon>Diaporthales</taxon>
        <taxon>Cytosporaceae</taxon>
        <taxon>Cytospora</taxon>
    </lineage>
</organism>
<dbReference type="Proteomes" id="UP000284375">
    <property type="component" value="Unassembled WGS sequence"/>
</dbReference>
<comment type="caution">
    <text evidence="3">The sequence shown here is derived from an EMBL/GenBank/DDBJ whole genome shotgun (WGS) entry which is preliminary data.</text>
</comment>
<sequence>MAVPVSGPESSCTRTRHFYTLGIETSCDDTCVAIMKTDEDKAQLLCHHKISCANKKYEGIYPIEAIESHTRQLPGLIQKALRQMADDPIGHRPGNTYVPKSGCGKGASRIKVPKTLFRPDLIAVTRGPGIKGCLSVGISAAKALSVALGVPIIGVHHMQAHALTPQMEAAMLRGRGKNVSSTEPKYPFLTLLVSGGHTTLAYTTSSVDHRVLASTARGIINPQQKASPVAVGTMLDKCARAILPPFWIPQDKESVVYAKLLECYISFSLTKDKKLPVYEPPRKRDDEIQIYKSEAGWAIPPPLRLSREMKFDFSGLSGKVQSIMQDKPKMLPQERAELGYHTMRLAFEHLGSRLIMALQNDAELRANPPEHLVLSGGVAQNRFLREVLSEMLKARGFSNIKVIAPNPIWCADNAAMIAWTGAEMYHSGWTTDSSFLPKNEWPIEQLITDTDCWINANLPAVEPGQETNGQQATPSAQEPPQAEAAPEPSAASNVSYAEKPSENQSPTDHDSQDPQAEPSRSPLKRHRQLASHFGAFQASKRGEAGASSDPRLEDVARKLRQLQREREELLRNSETKAKDEQDPVPRAELSQPPWSRSATTCRHLPLGRPTNAPQPSPQRRPWQPPPKILPRLKEELGPPQAELLAAESRLGGLWTKMSPAPTAYPVPVRAGRRPPLNIMKRTTRAQQEHLARQEQQASQARQQWQERQERQGRRQLQLQLRAISKDMGAEAEKKKKKEEEKEKEKEKKNVVRLLRPLQPPAEKVLKPVPSVSPLQRGLSSLKRWVGL</sequence>
<dbReference type="STRING" id="252740.A0A423WER7"/>
<proteinExistence type="predicted"/>
<dbReference type="InterPro" id="IPR000905">
    <property type="entry name" value="Gcp-like_dom"/>
</dbReference>
<dbReference type="AlphaFoldDB" id="A0A423WER7"/>
<keyword evidence="4" id="KW-1185">Reference proteome</keyword>
<feature type="compositionally biased region" description="Low complexity" evidence="1">
    <location>
        <begin position="693"/>
        <end position="703"/>
    </location>
</feature>
<evidence type="ECO:0000259" key="2">
    <source>
        <dbReference type="Pfam" id="PF00814"/>
    </source>
</evidence>
<name>A0A423WER7_CYTCH</name>
<feature type="region of interest" description="Disordered" evidence="1">
    <location>
        <begin position="656"/>
        <end position="675"/>
    </location>
</feature>
<dbReference type="Gene3D" id="3.30.420.40">
    <property type="match status" value="2"/>
</dbReference>
<feature type="region of interest" description="Disordered" evidence="1">
    <location>
        <begin position="680"/>
        <end position="750"/>
    </location>
</feature>
<dbReference type="InterPro" id="IPR017860">
    <property type="entry name" value="Peptidase_M22_CS"/>
</dbReference>
<evidence type="ECO:0000313" key="4">
    <source>
        <dbReference type="Proteomes" id="UP000284375"/>
    </source>
</evidence>
<feature type="domain" description="Gcp-like" evidence="2">
    <location>
        <begin position="120"/>
        <end position="419"/>
    </location>
</feature>
<dbReference type="GO" id="GO:0072670">
    <property type="term" value="P:mitochondrial tRNA threonylcarbamoyladenosine modification"/>
    <property type="evidence" value="ECO:0007669"/>
    <property type="project" value="TreeGrafter"/>
</dbReference>
<evidence type="ECO:0000313" key="3">
    <source>
        <dbReference type="EMBL" id="ROW01691.1"/>
    </source>
</evidence>
<dbReference type="PROSITE" id="PS01016">
    <property type="entry name" value="GLYCOPROTEASE"/>
    <property type="match status" value="1"/>
</dbReference>
<feature type="compositionally biased region" description="Basic and acidic residues" evidence="1">
    <location>
        <begin position="723"/>
        <end position="749"/>
    </location>
</feature>
<dbReference type="Pfam" id="PF00814">
    <property type="entry name" value="TsaD"/>
    <property type="match status" value="1"/>
</dbReference>
<accession>A0A423WER7</accession>
<reference evidence="3 4" key="1">
    <citation type="submission" date="2015-09" db="EMBL/GenBank/DDBJ databases">
        <title>Host preference determinants of Valsa canker pathogens revealed by comparative genomics.</title>
        <authorList>
            <person name="Yin Z."/>
            <person name="Huang L."/>
        </authorList>
    </citation>
    <scope>NUCLEOTIDE SEQUENCE [LARGE SCALE GENOMIC DNA]</scope>
    <source>
        <strain evidence="3 4">YSFL</strain>
    </source>
</reference>
<dbReference type="PANTHER" id="PTHR11735">
    <property type="entry name" value="TRNA N6-ADENOSINE THREONYLCARBAMOYLTRANSFERASE"/>
    <property type="match status" value="1"/>
</dbReference>
<dbReference type="SUPFAM" id="SSF53067">
    <property type="entry name" value="Actin-like ATPase domain"/>
    <property type="match status" value="1"/>
</dbReference>
<protein>
    <recommendedName>
        <fullName evidence="2">Gcp-like domain-containing protein</fullName>
    </recommendedName>
</protein>
<dbReference type="InterPro" id="IPR043129">
    <property type="entry name" value="ATPase_NBD"/>
</dbReference>
<dbReference type="GO" id="GO:0005739">
    <property type="term" value="C:mitochondrion"/>
    <property type="evidence" value="ECO:0007669"/>
    <property type="project" value="TreeGrafter"/>
</dbReference>
<feature type="compositionally biased region" description="Pro residues" evidence="1">
    <location>
        <begin position="612"/>
        <end position="628"/>
    </location>
</feature>
<evidence type="ECO:0000256" key="1">
    <source>
        <dbReference type="SAM" id="MobiDB-lite"/>
    </source>
</evidence>
<gene>
    <name evidence="3" type="ORF">VSDG_02181</name>
</gene>
<dbReference type="OrthoDB" id="10259622at2759"/>
<feature type="region of interest" description="Disordered" evidence="1">
    <location>
        <begin position="460"/>
        <end position="639"/>
    </location>
</feature>
<feature type="compositionally biased region" description="Basic and acidic residues" evidence="1">
    <location>
        <begin position="550"/>
        <end position="585"/>
    </location>
</feature>
<dbReference type="PANTHER" id="PTHR11735:SF6">
    <property type="entry name" value="TRNA N6-ADENOSINE THREONYLCARBAMOYLTRANSFERASE, MITOCHONDRIAL"/>
    <property type="match status" value="1"/>
</dbReference>
<dbReference type="EMBL" id="LJZO01000006">
    <property type="protein sequence ID" value="ROW01691.1"/>
    <property type="molecule type" value="Genomic_DNA"/>
</dbReference>
<feature type="compositionally biased region" description="Low complexity" evidence="1">
    <location>
        <begin position="470"/>
        <end position="492"/>
    </location>
</feature>